<dbReference type="InterPro" id="IPR012349">
    <property type="entry name" value="Split_barrel_FMN-bd"/>
</dbReference>
<gene>
    <name evidence="1" type="ORF">ABIE21_000269</name>
</gene>
<name>A0ABV2QIA4_9MICO</name>
<dbReference type="Proteomes" id="UP001549257">
    <property type="component" value="Unassembled WGS sequence"/>
</dbReference>
<dbReference type="Pfam" id="PF12900">
    <property type="entry name" value="Pyridox_ox_2"/>
    <property type="match status" value="1"/>
</dbReference>
<dbReference type="InterPro" id="IPR024747">
    <property type="entry name" value="Pyridox_Oxase-rel"/>
</dbReference>
<dbReference type="SUPFAM" id="SSF50475">
    <property type="entry name" value="FMN-binding split barrel"/>
    <property type="match status" value="1"/>
</dbReference>
<proteinExistence type="predicted"/>
<protein>
    <submittedName>
        <fullName evidence="1">Nitroimidazol reductase NimA-like FMN-containing flavoprotein (Pyridoxamine 5'-phosphate oxidase superfamily)</fullName>
    </submittedName>
</protein>
<dbReference type="RefSeq" id="WP_354022989.1">
    <property type="nucleotide sequence ID" value="NZ_JBEPSJ010000001.1"/>
</dbReference>
<sequence length="141" mass="15779">MEKHIPLMEESPIERLGEDECWALLAGNDLARLALRRGDGVDIFPVNYTVNDRRIFFRSAPGSKLVDLTRDPAVAFEIDGAEGRVWWSVVVRGRAERMDTDSEILASGVLALHALTPTTTWNYIRIVPEAVTGRRFEAARG</sequence>
<organism evidence="1 2">
    <name type="scientific">Conyzicola nivalis</name>
    <dbReference type="NCBI Taxonomy" id="1477021"/>
    <lineage>
        <taxon>Bacteria</taxon>
        <taxon>Bacillati</taxon>
        <taxon>Actinomycetota</taxon>
        <taxon>Actinomycetes</taxon>
        <taxon>Micrococcales</taxon>
        <taxon>Microbacteriaceae</taxon>
        <taxon>Conyzicola</taxon>
    </lineage>
</organism>
<evidence type="ECO:0000313" key="1">
    <source>
        <dbReference type="EMBL" id="MET4580779.1"/>
    </source>
</evidence>
<keyword evidence="2" id="KW-1185">Reference proteome</keyword>
<dbReference type="EMBL" id="JBEPSJ010000001">
    <property type="protein sequence ID" value="MET4580779.1"/>
    <property type="molecule type" value="Genomic_DNA"/>
</dbReference>
<dbReference type="Gene3D" id="2.30.110.10">
    <property type="entry name" value="Electron Transport, Fmn-binding Protein, Chain A"/>
    <property type="match status" value="1"/>
</dbReference>
<comment type="caution">
    <text evidence="1">The sequence shown here is derived from an EMBL/GenBank/DDBJ whole genome shotgun (WGS) entry which is preliminary data.</text>
</comment>
<accession>A0ABV2QIA4</accession>
<evidence type="ECO:0000313" key="2">
    <source>
        <dbReference type="Proteomes" id="UP001549257"/>
    </source>
</evidence>
<reference evidence="1 2" key="1">
    <citation type="submission" date="2024-06" db="EMBL/GenBank/DDBJ databases">
        <title>Sorghum-associated microbial communities from plants grown in Nebraska, USA.</title>
        <authorList>
            <person name="Schachtman D."/>
        </authorList>
    </citation>
    <scope>NUCLEOTIDE SEQUENCE [LARGE SCALE GENOMIC DNA]</scope>
    <source>
        <strain evidence="1 2">2857</strain>
    </source>
</reference>